<proteinExistence type="predicted"/>
<comment type="caution">
    <text evidence="7">The sequence shown here is derived from an EMBL/GenBank/DDBJ whole genome shotgun (WGS) entry which is preliminary data.</text>
</comment>
<organism evidence="7 8">
    <name type="scientific">Laspinema olomoucense D3b</name>
    <dbReference type="NCBI Taxonomy" id="2953688"/>
    <lineage>
        <taxon>Bacteria</taxon>
        <taxon>Bacillati</taxon>
        <taxon>Cyanobacteriota</taxon>
        <taxon>Cyanophyceae</taxon>
        <taxon>Oscillatoriophycideae</taxon>
        <taxon>Oscillatoriales</taxon>
        <taxon>Laspinemataceae</taxon>
        <taxon>Laspinema</taxon>
        <taxon>Laspinema olomoucense</taxon>
    </lineage>
</organism>
<evidence type="ECO:0000256" key="4">
    <source>
        <dbReference type="ARBA" id="ARBA00023136"/>
    </source>
</evidence>
<feature type="region of interest" description="Disordered" evidence="5">
    <location>
        <begin position="78"/>
        <end position="105"/>
    </location>
</feature>
<dbReference type="Proteomes" id="UP001525961">
    <property type="component" value="Unassembled WGS sequence"/>
</dbReference>
<comment type="subcellular location">
    <subcellularLocation>
        <location evidence="1">Endomembrane system</location>
        <topology evidence="1">Multi-pass membrane protein</topology>
    </subcellularLocation>
</comment>
<evidence type="ECO:0000259" key="6">
    <source>
        <dbReference type="Pfam" id="PF06803"/>
    </source>
</evidence>
<dbReference type="InterPro" id="IPR010652">
    <property type="entry name" value="DUF1232"/>
</dbReference>
<reference evidence="7 8" key="1">
    <citation type="journal article" date="2022" name="Front. Microbiol.">
        <title>High genomic differentiation and limited gene flow indicate recent cryptic speciation within the genus Laspinema (cyanobacteria).</title>
        <authorList>
            <person name="Stanojkovic A."/>
            <person name="Skoupy S."/>
            <person name="Skaloud P."/>
            <person name="Dvorak P."/>
        </authorList>
    </citation>
    <scope>NUCLEOTIDE SEQUENCE [LARGE SCALE GENOMIC DNA]</scope>
    <source>
        <strain evidence="7 8">D3b</strain>
    </source>
</reference>
<evidence type="ECO:0000256" key="1">
    <source>
        <dbReference type="ARBA" id="ARBA00004127"/>
    </source>
</evidence>
<feature type="domain" description="DUF1232" evidence="6">
    <location>
        <begin position="23"/>
        <end position="58"/>
    </location>
</feature>
<keyword evidence="2" id="KW-0812">Transmembrane</keyword>
<evidence type="ECO:0000256" key="2">
    <source>
        <dbReference type="ARBA" id="ARBA00022692"/>
    </source>
</evidence>
<keyword evidence="8" id="KW-1185">Reference proteome</keyword>
<sequence>MKFPLSIISTLYRTVLRNPKYRWTVIFASLLYLISPFDISPDFIPILGQIDDVALLFLFVGGISELLTEWMQSLNPSNARGEVNSDSSSSNSETQTVDVDAVSVD</sequence>
<accession>A0ABT2N9K1</accession>
<dbReference type="Pfam" id="PF06803">
    <property type="entry name" value="DUF1232"/>
    <property type="match status" value="1"/>
</dbReference>
<evidence type="ECO:0000256" key="5">
    <source>
        <dbReference type="SAM" id="MobiDB-lite"/>
    </source>
</evidence>
<dbReference type="EMBL" id="JAMXFA010000014">
    <property type="protein sequence ID" value="MCT7978524.1"/>
    <property type="molecule type" value="Genomic_DNA"/>
</dbReference>
<keyword evidence="4" id="KW-0472">Membrane</keyword>
<evidence type="ECO:0000256" key="3">
    <source>
        <dbReference type="ARBA" id="ARBA00022989"/>
    </source>
</evidence>
<gene>
    <name evidence="7" type="ORF">NG792_12470</name>
</gene>
<protein>
    <submittedName>
        <fullName evidence="7">DUF1232 domain-containing protein</fullName>
    </submittedName>
</protein>
<dbReference type="RefSeq" id="WP_261235632.1">
    <property type="nucleotide sequence ID" value="NZ_JAMXFA010000014.1"/>
</dbReference>
<keyword evidence="3" id="KW-1133">Transmembrane helix</keyword>
<evidence type="ECO:0000313" key="7">
    <source>
        <dbReference type="EMBL" id="MCT7978524.1"/>
    </source>
</evidence>
<evidence type="ECO:0000313" key="8">
    <source>
        <dbReference type="Proteomes" id="UP001525961"/>
    </source>
</evidence>
<name>A0ABT2N9K1_9CYAN</name>